<dbReference type="EMBL" id="JARBDR010000923">
    <property type="protein sequence ID" value="KAJ8298202.1"/>
    <property type="molecule type" value="Genomic_DNA"/>
</dbReference>
<gene>
    <name evidence="2" type="ORF">KUTeg_024733</name>
</gene>
<evidence type="ECO:0000313" key="3">
    <source>
        <dbReference type="Proteomes" id="UP001217089"/>
    </source>
</evidence>
<accession>A0ABQ9E2V7</accession>
<keyword evidence="3" id="KW-1185">Reference proteome</keyword>
<comment type="caution">
    <text evidence="2">The sequence shown here is derived from an EMBL/GenBank/DDBJ whole genome shotgun (WGS) entry which is preliminary data.</text>
</comment>
<feature type="compositionally biased region" description="Basic and acidic residues" evidence="1">
    <location>
        <begin position="78"/>
        <end position="87"/>
    </location>
</feature>
<organism evidence="2 3">
    <name type="scientific">Tegillarca granosa</name>
    <name type="common">Malaysian cockle</name>
    <name type="synonym">Anadara granosa</name>
    <dbReference type="NCBI Taxonomy" id="220873"/>
    <lineage>
        <taxon>Eukaryota</taxon>
        <taxon>Metazoa</taxon>
        <taxon>Spiralia</taxon>
        <taxon>Lophotrochozoa</taxon>
        <taxon>Mollusca</taxon>
        <taxon>Bivalvia</taxon>
        <taxon>Autobranchia</taxon>
        <taxon>Pteriomorphia</taxon>
        <taxon>Arcoida</taxon>
        <taxon>Arcoidea</taxon>
        <taxon>Arcidae</taxon>
        <taxon>Tegillarca</taxon>
    </lineage>
</organism>
<feature type="region of interest" description="Disordered" evidence="1">
    <location>
        <begin position="59"/>
        <end position="131"/>
    </location>
</feature>
<name>A0ABQ9E2V7_TEGGR</name>
<protein>
    <submittedName>
        <fullName evidence="2">Uncharacterized protein</fullName>
    </submittedName>
</protein>
<reference evidence="2 3" key="1">
    <citation type="submission" date="2022-12" db="EMBL/GenBank/DDBJ databases">
        <title>Chromosome-level genome of Tegillarca granosa.</title>
        <authorList>
            <person name="Kim J."/>
        </authorList>
    </citation>
    <scope>NUCLEOTIDE SEQUENCE [LARGE SCALE GENOMIC DNA]</scope>
    <source>
        <strain evidence="2">Teg-2019</strain>
        <tissue evidence="2">Adductor muscle</tissue>
    </source>
</reference>
<sequence>MAVLVIVYMHDCYNNVYDSYLTFNKTIIEDVMDRVEDLKKVASLPSSMQENAGFQDLIVEKDEPEEDDNASIKSGIGSDKENLESRKQSLTTICEQTELGKPHGKSPNNEGSEEKEKEKSNDKKDGGDKKDIPIEKVLEKYIKDGVEKRNFLEKQELTRDRGSNGIPLGDSTKKLLPRLSIIEDNFVDLFIDLGVADAANHWHIYGSSETIPSASMLPDSDTPLQKYRNTDYLPPPYTSGMQEIPEIKVDHVD</sequence>
<evidence type="ECO:0000313" key="2">
    <source>
        <dbReference type="EMBL" id="KAJ8298202.1"/>
    </source>
</evidence>
<feature type="compositionally biased region" description="Basic and acidic residues" evidence="1">
    <location>
        <begin position="112"/>
        <end position="131"/>
    </location>
</feature>
<evidence type="ECO:0000256" key="1">
    <source>
        <dbReference type="SAM" id="MobiDB-lite"/>
    </source>
</evidence>
<dbReference type="Proteomes" id="UP001217089">
    <property type="component" value="Unassembled WGS sequence"/>
</dbReference>
<proteinExistence type="predicted"/>